<accession>K1V9W4</accession>
<evidence type="ECO:0000313" key="2">
    <source>
        <dbReference type="EMBL" id="EKC80726.1"/>
    </source>
</evidence>
<feature type="compositionally biased region" description="Basic and acidic residues" evidence="1">
    <location>
        <begin position="37"/>
        <end position="46"/>
    </location>
</feature>
<protein>
    <submittedName>
        <fullName evidence="2">Uncharacterized protein</fullName>
    </submittedName>
</protein>
<proteinExistence type="predicted"/>
<feature type="region of interest" description="Disordered" evidence="1">
    <location>
        <begin position="33"/>
        <end position="55"/>
    </location>
</feature>
<dbReference type="EMBL" id="AJWY01000764">
    <property type="protein sequence ID" value="EKC80726.1"/>
    <property type="molecule type" value="Genomic_DNA"/>
</dbReference>
<evidence type="ECO:0000256" key="1">
    <source>
        <dbReference type="SAM" id="MobiDB-lite"/>
    </source>
</evidence>
<dbReference type="AlphaFoldDB" id="K1V9W4"/>
<organism evidence="2">
    <name type="scientific">human gut metagenome</name>
    <dbReference type="NCBI Taxonomy" id="408170"/>
    <lineage>
        <taxon>unclassified sequences</taxon>
        <taxon>metagenomes</taxon>
        <taxon>organismal metagenomes</taxon>
    </lineage>
</organism>
<name>K1V9W4_9ZZZZ</name>
<sequence>MSNDWTNKLRNQLADYQEPVSHDLWAEIEQSLAQSKKVGDEETDVKKPHRLVMLS</sequence>
<gene>
    <name evidence="2" type="ORF">LEA_01082</name>
</gene>
<reference evidence="2" key="1">
    <citation type="journal article" date="2013" name="Environ. Microbiol.">
        <title>Microbiota from the distal guts of lean and obese adolescents exhibit partial functional redundancy besides clear differences in community structure.</title>
        <authorList>
            <person name="Ferrer M."/>
            <person name="Ruiz A."/>
            <person name="Lanza F."/>
            <person name="Haange S.B."/>
            <person name="Oberbach A."/>
            <person name="Till H."/>
            <person name="Bargiela R."/>
            <person name="Campoy C."/>
            <person name="Segura M.T."/>
            <person name="Richter M."/>
            <person name="von Bergen M."/>
            <person name="Seifert J."/>
            <person name="Suarez A."/>
        </authorList>
    </citation>
    <scope>NUCLEOTIDE SEQUENCE</scope>
</reference>
<comment type="caution">
    <text evidence="2">The sequence shown here is derived from an EMBL/GenBank/DDBJ whole genome shotgun (WGS) entry which is preliminary data.</text>
</comment>